<dbReference type="Proteomes" id="UP000014585">
    <property type="component" value="Unassembled WGS sequence"/>
</dbReference>
<dbReference type="Pfam" id="PF00589">
    <property type="entry name" value="Phage_integrase"/>
    <property type="match status" value="1"/>
</dbReference>
<reference evidence="4 5" key="1">
    <citation type="submission" date="2013-04" db="EMBL/GenBank/DDBJ databases">
        <authorList>
            <person name="Weinstock G."/>
            <person name="Sodergren E."/>
            <person name="Lobos E.A."/>
            <person name="Fulton L."/>
            <person name="Fulton R."/>
            <person name="Courtney L."/>
            <person name="Fronick C."/>
            <person name="O'Laughlin M."/>
            <person name="Godfrey J."/>
            <person name="Wilson R.M."/>
            <person name="Miner T."/>
            <person name="Farmer C."/>
            <person name="Delehaunty K."/>
            <person name="Cordes M."/>
            <person name="Minx P."/>
            <person name="Tomlinson C."/>
            <person name="Chen J."/>
            <person name="Wollam A."/>
            <person name="Pepin K.H."/>
            <person name="Palsikar V.B."/>
            <person name="Zhang X."/>
            <person name="Suruliraj S."/>
            <person name="Perna N.T."/>
            <person name="Plunkett G."/>
            <person name="Warren W."/>
            <person name="Mitreva M."/>
            <person name="Mardis E.R."/>
            <person name="Wilson R.K."/>
        </authorList>
    </citation>
    <scope>NUCLEOTIDE SEQUENCE [LARGE SCALE GENOMIC DNA]</scope>
    <source>
        <strain evidence="4 5">DSM 4568</strain>
    </source>
</reference>
<dbReference type="PATRIC" id="fig|566551.4.peg.2152"/>
<dbReference type="Gene3D" id="1.10.443.10">
    <property type="entry name" value="Intergrase catalytic core"/>
    <property type="match status" value="1"/>
</dbReference>
<name>S3IVI9_9ENTR</name>
<sequence length="201" mass="22799">MAEKGQSQNLWRFAIYSGLRHGELAALAWEDIDLEAGTVTVCRNLTMIGTFGPPKTDAGYRKIKLLGVALEALKAQRELTALHPKTKIIFHHREYGRTETQFLHFVFMPRMCKGEQKPYCSVTSISARWNAAVKRAGIRRRNPYHTRHTYACWLLSAGATPSFIANQMGHENAQMVYEVYATWIEELSGDQVNMLNGRLAL</sequence>
<dbReference type="GO" id="GO:0003677">
    <property type="term" value="F:DNA binding"/>
    <property type="evidence" value="ECO:0007669"/>
    <property type="project" value="InterPro"/>
</dbReference>
<dbReference type="GO" id="GO:0015074">
    <property type="term" value="P:DNA integration"/>
    <property type="evidence" value="ECO:0007669"/>
    <property type="project" value="UniProtKB-KW"/>
</dbReference>
<dbReference type="PANTHER" id="PTHR30349">
    <property type="entry name" value="PHAGE INTEGRASE-RELATED"/>
    <property type="match status" value="1"/>
</dbReference>
<keyword evidence="1" id="KW-0229">DNA integration</keyword>
<dbReference type="InterPro" id="IPR011010">
    <property type="entry name" value="DNA_brk_join_enz"/>
</dbReference>
<protein>
    <submittedName>
        <fullName evidence="4">Site-specific recombinase, phage integrase family</fullName>
    </submittedName>
</protein>
<dbReference type="SUPFAM" id="SSF56349">
    <property type="entry name" value="DNA breaking-rejoining enzymes"/>
    <property type="match status" value="1"/>
</dbReference>
<gene>
    <name evidence="4" type="ORF">HMPREF0201_02342</name>
</gene>
<dbReference type="PROSITE" id="PS51898">
    <property type="entry name" value="TYR_RECOMBINASE"/>
    <property type="match status" value="1"/>
</dbReference>
<dbReference type="CDD" id="cd01189">
    <property type="entry name" value="INT_ICEBs1_C_like"/>
    <property type="match status" value="1"/>
</dbReference>
<accession>S3IVI9</accession>
<evidence type="ECO:0000313" key="5">
    <source>
        <dbReference type="Proteomes" id="UP000014585"/>
    </source>
</evidence>
<dbReference type="InterPro" id="IPR050090">
    <property type="entry name" value="Tyrosine_recombinase_XerCD"/>
</dbReference>
<comment type="caution">
    <text evidence="4">The sequence shown here is derived from an EMBL/GenBank/DDBJ whole genome shotgun (WGS) entry which is preliminary data.</text>
</comment>
<dbReference type="GO" id="GO:0006310">
    <property type="term" value="P:DNA recombination"/>
    <property type="evidence" value="ECO:0007669"/>
    <property type="project" value="UniProtKB-KW"/>
</dbReference>
<evidence type="ECO:0000256" key="1">
    <source>
        <dbReference type="ARBA" id="ARBA00022908"/>
    </source>
</evidence>
<proteinExistence type="predicted"/>
<dbReference type="InterPro" id="IPR013762">
    <property type="entry name" value="Integrase-like_cat_sf"/>
</dbReference>
<dbReference type="InterPro" id="IPR002104">
    <property type="entry name" value="Integrase_catalytic"/>
</dbReference>
<dbReference type="AlphaFoldDB" id="S3IVI9"/>
<dbReference type="HOGENOM" id="CLU_027562_8_4_6"/>
<evidence type="ECO:0000256" key="2">
    <source>
        <dbReference type="ARBA" id="ARBA00023172"/>
    </source>
</evidence>
<dbReference type="PANTHER" id="PTHR30349:SF36">
    <property type="entry name" value="PROPHAGE INTEGRASE INTR-RELATED"/>
    <property type="match status" value="1"/>
</dbReference>
<keyword evidence="2" id="KW-0233">DNA recombination</keyword>
<organism evidence="4 5">
    <name type="scientific">Cedecea davisae DSM 4568</name>
    <dbReference type="NCBI Taxonomy" id="566551"/>
    <lineage>
        <taxon>Bacteria</taxon>
        <taxon>Pseudomonadati</taxon>
        <taxon>Pseudomonadota</taxon>
        <taxon>Gammaproteobacteria</taxon>
        <taxon>Enterobacterales</taxon>
        <taxon>Enterobacteriaceae</taxon>
        <taxon>Cedecea</taxon>
    </lineage>
</organism>
<feature type="domain" description="Tyr recombinase" evidence="3">
    <location>
        <begin position="1"/>
        <end position="193"/>
    </location>
</feature>
<evidence type="ECO:0000313" key="4">
    <source>
        <dbReference type="EMBL" id="EPF16596.1"/>
    </source>
</evidence>
<dbReference type="EMBL" id="ATDT01000021">
    <property type="protein sequence ID" value="EPF16596.1"/>
    <property type="molecule type" value="Genomic_DNA"/>
</dbReference>
<evidence type="ECO:0000259" key="3">
    <source>
        <dbReference type="PROSITE" id="PS51898"/>
    </source>
</evidence>